<dbReference type="SUPFAM" id="SSF102588">
    <property type="entry name" value="LmbE-like"/>
    <property type="match status" value="1"/>
</dbReference>
<accession>A0A432L8K0</accession>
<evidence type="ECO:0008006" key="4">
    <source>
        <dbReference type="Google" id="ProtNLM"/>
    </source>
</evidence>
<dbReference type="Gene3D" id="3.40.50.10320">
    <property type="entry name" value="LmbE-like"/>
    <property type="match status" value="1"/>
</dbReference>
<keyword evidence="3" id="KW-1185">Reference proteome</keyword>
<dbReference type="PANTHER" id="PTHR12993:SF29">
    <property type="entry name" value="BLR3841 PROTEIN"/>
    <property type="match status" value="1"/>
</dbReference>
<dbReference type="RefSeq" id="WP_126660288.1">
    <property type="nucleotide sequence ID" value="NZ_RYYR01000030.1"/>
</dbReference>
<evidence type="ECO:0000313" key="3">
    <source>
        <dbReference type="Proteomes" id="UP000287910"/>
    </source>
</evidence>
<sequence length="227" mass="26138">MLTTGKEKILIVAPHADDEVLGCGGLIEKARRFQNEVKVVVGAVGDIIHPHSGEKVTAQTRIIELQNALADLGCHDFEVIYKDKDSLLDTIPKREIIMKLDQILDHFKPTMVFIPLPSYHQDHLVLFEACFAALRPKPTQFIKLIAMYEYPLISWQYRKFWNTGELYLDLTQTIDRKVNAFLKHKSQQRSSNHLISPESVKKWAEMRGLEIGVPYAEKFYILRSHIL</sequence>
<evidence type="ECO:0000313" key="2">
    <source>
        <dbReference type="EMBL" id="RUL48691.1"/>
    </source>
</evidence>
<dbReference type="InterPro" id="IPR003737">
    <property type="entry name" value="GlcNAc_PI_deacetylase-related"/>
</dbReference>
<dbReference type="EMBL" id="RYYR01000030">
    <property type="protein sequence ID" value="RUL48691.1"/>
    <property type="molecule type" value="Genomic_DNA"/>
</dbReference>
<comment type="cofactor">
    <cofactor evidence="1">
        <name>Zn(2+)</name>
        <dbReference type="ChEBI" id="CHEBI:29105"/>
    </cofactor>
</comment>
<organism evidence="2 3">
    <name type="scientific">Lysinibacillus antri</name>
    <dbReference type="NCBI Taxonomy" id="2498145"/>
    <lineage>
        <taxon>Bacteria</taxon>
        <taxon>Bacillati</taxon>
        <taxon>Bacillota</taxon>
        <taxon>Bacilli</taxon>
        <taxon>Bacillales</taxon>
        <taxon>Bacillaceae</taxon>
        <taxon>Lysinibacillus</taxon>
    </lineage>
</organism>
<gene>
    <name evidence="2" type="ORF">EK386_16545</name>
</gene>
<dbReference type="InterPro" id="IPR024078">
    <property type="entry name" value="LmbE-like_dom_sf"/>
</dbReference>
<comment type="caution">
    <text evidence="2">The sequence shown here is derived from an EMBL/GenBank/DDBJ whole genome shotgun (WGS) entry which is preliminary data.</text>
</comment>
<proteinExistence type="predicted"/>
<name>A0A432L8K0_9BACI</name>
<protein>
    <recommendedName>
        <fullName evidence="4">PIG-L family deacetylase</fullName>
    </recommendedName>
</protein>
<dbReference type="PANTHER" id="PTHR12993">
    <property type="entry name" value="N-ACETYLGLUCOSAMINYL-PHOSPHATIDYLINOSITOL DE-N-ACETYLASE-RELATED"/>
    <property type="match status" value="1"/>
</dbReference>
<reference evidence="2 3" key="1">
    <citation type="submission" date="2018-12" db="EMBL/GenBank/DDBJ databases">
        <title>Lysinibacillus antri sp. nov., isolated from a cave soil.</title>
        <authorList>
            <person name="Narsing Rao M.P."/>
            <person name="Zhang H."/>
            <person name="Dong Z.-Y."/>
            <person name="Niu X.-K."/>
            <person name="Zhang K."/>
            <person name="Fang B.-Z."/>
            <person name="Kang Y.-Q."/>
            <person name="Xiao M."/>
            <person name="Li W.-J."/>
        </authorList>
    </citation>
    <scope>NUCLEOTIDE SEQUENCE [LARGE SCALE GENOMIC DNA]</scope>
    <source>
        <strain evidence="2 3">SYSU K30002</strain>
    </source>
</reference>
<evidence type="ECO:0000256" key="1">
    <source>
        <dbReference type="ARBA" id="ARBA00001947"/>
    </source>
</evidence>
<dbReference type="Proteomes" id="UP000287910">
    <property type="component" value="Unassembled WGS sequence"/>
</dbReference>
<dbReference type="GO" id="GO:0016811">
    <property type="term" value="F:hydrolase activity, acting on carbon-nitrogen (but not peptide) bonds, in linear amides"/>
    <property type="evidence" value="ECO:0007669"/>
    <property type="project" value="TreeGrafter"/>
</dbReference>
<dbReference type="Pfam" id="PF02585">
    <property type="entry name" value="PIG-L"/>
    <property type="match status" value="1"/>
</dbReference>
<dbReference type="AlphaFoldDB" id="A0A432L8K0"/>